<name>A0A100VSD1_PAEAM</name>
<dbReference type="RefSeq" id="WP_062837578.1">
    <property type="nucleotide sequence ID" value="NZ_BCNV01000008.1"/>
</dbReference>
<gene>
    <name evidence="2" type="ORF">PAHA3_5330</name>
</gene>
<dbReference type="Gene3D" id="2.60.40.1080">
    <property type="match status" value="1"/>
</dbReference>
<evidence type="ECO:0000313" key="2">
    <source>
        <dbReference type="EMBL" id="GAS85208.1"/>
    </source>
</evidence>
<accession>A0A100VSD1</accession>
<comment type="caution">
    <text evidence="2">The sequence shown here is derived from an EMBL/GenBank/DDBJ whole genome shotgun (WGS) entry which is preliminary data.</text>
</comment>
<feature type="signal peptide" evidence="1">
    <location>
        <begin position="1"/>
        <end position="27"/>
    </location>
</feature>
<sequence>MYFGKKLVMGVLSFLLIAGCLSGAVVAKDSKAKGFSIDVTSNSTLIPGQGISVNVGILNPGAPHEKGDVQSATIVLSYDENIFTTDEAEVLRFDETLGKYIWRDDAFIIPTDYFESKDYTIQNPEPADLDPNDGKQEIIISISAKNGKSISSSSGEAFISFYLKTKEDSLNKQTSIEVLPAMTLLVNHTGETIQSYNTTPANIFVSIPKNIFVVAGTMRPDFLPFIFSLNDGNELNALAYFENGDAVYVTDMVTWHSTNTEVLQPHGNGNIQAVGLGTASVKVTFGSITGEKKIKVVTPATAAILNAEPEPYATVIRSDSKPIEVQIIINGKIIADSGRIVSGSVYIPLRAISESFGVVVGYDSSKKLPVLYGSPLTQSRNISGTSYVKAKDLPSLLGANIKWSNATKKLYIEYPSKP</sequence>
<protein>
    <submittedName>
        <fullName evidence="2">N-acetylmuramoyl-L-alanine amidase</fullName>
    </submittedName>
</protein>
<dbReference type="Proteomes" id="UP000069697">
    <property type="component" value="Unassembled WGS sequence"/>
</dbReference>
<reference evidence="3" key="2">
    <citation type="submission" date="2016-01" db="EMBL/GenBank/DDBJ databases">
        <title>Draft Genome Sequence of Paenibacillus amylolyticus Heshi-A3 that Was Isolated from Fermented Rice Bran with Aging Salted Mackerel, Which Was Named Heshiko as Traditional Fermented Seafood in Japan.</title>
        <authorList>
            <person name="Akuzawa S."/>
            <person name="Nakagawa J."/>
            <person name="Kanekatsu T."/>
            <person name="Kubota E."/>
            <person name="Ohtake R."/>
            <person name="Suzuki T."/>
            <person name="Kanesaki Y."/>
        </authorList>
    </citation>
    <scope>NUCLEOTIDE SEQUENCE [LARGE SCALE GENOMIC DNA]</scope>
    <source>
        <strain evidence="3">Heshi-A3</strain>
    </source>
</reference>
<dbReference type="AlphaFoldDB" id="A0A100VSD1"/>
<dbReference type="EMBL" id="BCNV01000008">
    <property type="protein sequence ID" value="GAS85208.1"/>
    <property type="molecule type" value="Genomic_DNA"/>
</dbReference>
<evidence type="ECO:0000256" key="1">
    <source>
        <dbReference type="SAM" id="SignalP"/>
    </source>
</evidence>
<reference evidence="2 3" key="1">
    <citation type="journal article" date="2016" name="Genome Announc.">
        <title>Draft Genome Sequence of Paenibacillus amylolyticus Heshi-A3, Isolated from Fermented Rice Bran in a Japanese Fermented Seafood Dish.</title>
        <authorList>
            <person name="Akuzawa S."/>
            <person name="Nagaoka J."/>
            <person name="Kanekatsu M."/>
            <person name="Kubota E."/>
            <person name="Ohtake R."/>
            <person name="Suzuki T."/>
            <person name="Kanesaki Y."/>
        </authorList>
    </citation>
    <scope>NUCLEOTIDE SEQUENCE [LARGE SCALE GENOMIC DNA]</scope>
    <source>
        <strain evidence="2 3">Heshi-A3</strain>
    </source>
</reference>
<proteinExistence type="predicted"/>
<organism evidence="2 3">
    <name type="scientific">Paenibacillus amylolyticus</name>
    <dbReference type="NCBI Taxonomy" id="1451"/>
    <lineage>
        <taxon>Bacteria</taxon>
        <taxon>Bacillati</taxon>
        <taxon>Bacillota</taxon>
        <taxon>Bacilli</taxon>
        <taxon>Bacillales</taxon>
        <taxon>Paenibacillaceae</taxon>
        <taxon>Paenibacillus</taxon>
    </lineage>
</organism>
<dbReference type="PROSITE" id="PS51257">
    <property type="entry name" value="PROKAR_LIPOPROTEIN"/>
    <property type="match status" value="1"/>
</dbReference>
<evidence type="ECO:0000313" key="3">
    <source>
        <dbReference type="Proteomes" id="UP000069697"/>
    </source>
</evidence>
<keyword evidence="1" id="KW-0732">Signal</keyword>
<feature type="chain" id="PRO_5039120914" evidence="1">
    <location>
        <begin position="28"/>
        <end position="418"/>
    </location>
</feature>